<organism evidence="3 4">
    <name type="scientific">Azohydromonas caseinilytica</name>
    <dbReference type="NCBI Taxonomy" id="2728836"/>
    <lineage>
        <taxon>Bacteria</taxon>
        <taxon>Pseudomonadati</taxon>
        <taxon>Pseudomonadota</taxon>
        <taxon>Betaproteobacteria</taxon>
        <taxon>Burkholderiales</taxon>
        <taxon>Sphaerotilaceae</taxon>
        <taxon>Azohydromonas</taxon>
    </lineage>
</organism>
<dbReference type="EMBL" id="JABBFW010000017">
    <property type="protein sequence ID" value="NML17379.1"/>
    <property type="molecule type" value="Genomic_DNA"/>
</dbReference>
<proteinExistence type="inferred from homology"/>
<dbReference type="InterPro" id="IPR000525">
    <property type="entry name" value="Initiator_Rep_WH1"/>
</dbReference>
<dbReference type="GO" id="GO:0006270">
    <property type="term" value="P:DNA replication initiation"/>
    <property type="evidence" value="ECO:0007669"/>
    <property type="project" value="InterPro"/>
</dbReference>
<comment type="similarity">
    <text evidence="1">Belongs to the initiator RepB protein family.</text>
</comment>
<dbReference type="AlphaFoldDB" id="A0A848FGE6"/>
<keyword evidence="4" id="KW-1185">Reference proteome</keyword>
<dbReference type="Gene3D" id="1.10.10.10">
    <property type="entry name" value="Winged helix-like DNA-binding domain superfamily/Winged helix DNA-binding domain"/>
    <property type="match status" value="1"/>
</dbReference>
<evidence type="ECO:0000313" key="4">
    <source>
        <dbReference type="Proteomes" id="UP000574067"/>
    </source>
</evidence>
<comment type="caution">
    <text evidence="3">The sequence shown here is derived from an EMBL/GenBank/DDBJ whole genome shotgun (WGS) entry which is preliminary data.</text>
</comment>
<dbReference type="Pfam" id="PF01051">
    <property type="entry name" value="Rep3_N"/>
    <property type="match status" value="1"/>
</dbReference>
<dbReference type="GO" id="GO:0003887">
    <property type="term" value="F:DNA-directed DNA polymerase activity"/>
    <property type="evidence" value="ECO:0007669"/>
    <property type="project" value="InterPro"/>
</dbReference>
<evidence type="ECO:0000256" key="1">
    <source>
        <dbReference type="ARBA" id="ARBA00038283"/>
    </source>
</evidence>
<protein>
    <submittedName>
        <fullName evidence="3">Replication initiation protein</fullName>
    </submittedName>
</protein>
<dbReference type="Pfam" id="PF21205">
    <property type="entry name" value="Rep3_C"/>
    <property type="match status" value="1"/>
</dbReference>
<gene>
    <name evidence="3" type="ORF">HHL10_20605</name>
</gene>
<name>A0A848FGE6_9BURK</name>
<evidence type="ECO:0000313" key="3">
    <source>
        <dbReference type="EMBL" id="NML17379.1"/>
    </source>
</evidence>
<evidence type="ECO:0000259" key="2">
    <source>
        <dbReference type="Pfam" id="PF01051"/>
    </source>
</evidence>
<dbReference type="RefSeq" id="WP_169162280.1">
    <property type="nucleotide sequence ID" value="NZ_JABBFW010000017.1"/>
</dbReference>
<reference evidence="3 4" key="1">
    <citation type="submission" date="2020-04" db="EMBL/GenBank/DDBJ databases">
        <title>Azohydromonas sp. isolated from soil.</title>
        <authorList>
            <person name="Dahal R.H."/>
        </authorList>
    </citation>
    <scope>NUCLEOTIDE SEQUENCE [LARGE SCALE GENOMIC DNA]</scope>
    <source>
        <strain evidence="3 4">G-1-1-14</strain>
    </source>
</reference>
<feature type="domain" description="Initiator Rep protein WH1" evidence="2">
    <location>
        <begin position="42"/>
        <end position="186"/>
    </location>
</feature>
<dbReference type="SUPFAM" id="SSF46785">
    <property type="entry name" value="Winged helix' DNA-binding domain"/>
    <property type="match status" value="1"/>
</dbReference>
<accession>A0A848FGE6</accession>
<sequence length="481" mass="53637">MPKPPQRLAASEQYALELFQETVGRKGTAATIADADKDITFKKNNVFIDVGELSLLGRRSLNVMDFLASGAPPEVTDFDCDLALFRFLLNYDSRNYKHMREALRETQKSTVLVEVEHASARSGSELKDFVSISLVNMVAVAGGRVFFQFHPAIRRLQKDQRGYTFLSLRTTSAFSSQYAHALYERLRSVAFKGSPTEWLTVDEARRWAGASGDKYADEFKAFKRRVLEIAKTQINELSDLRVEYETRSSPGSKKVTHIRFAFREQEGKGMQSFHESEARKELYNTLRGEFGLGTRDIEEIARRPQDFTQDRIEAAIAFVRHRIKKGGKKVHAPGKLLLKALEEGWTIPTAELEDARPALATDAARAAGAANAVAASAPAEPDAATAALQREYEEGGKRGFQAFLELDSAAQASLLASFARTAPFRVLQVQLKRAKGPVTEGELRSTDRLRFAFGQHVLAAQKKVARSGRTDSKPQARLFDR</sequence>
<dbReference type="InterPro" id="IPR036388">
    <property type="entry name" value="WH-like_DNA-bd_sf"/>
</dbReference>
<dbReference type="Proteomes" id="UP000574067">
    <property type="component" value="Unassembled WGS sequence"/>
</dbReference>
<dbReference type="InterPro" id="IPR036390">
    <property type="entry name" value="WH_DNA-bd_sf"/>
</dbReference>